<feature type="region of interest" description="Disordered" evidence="1">
    <location>
        <begin position="125"/>
        <end position="154"/>
    </location>
</feature>
<reference evidence="3" key="2">
    <citation type="submission" date="2021-08" db="EMBL/GenBank/DDBJ databases">
        <authorList>
            <person name="Tani A."/>
            <person name="Ola A."/>
            <person name="Ogura Y."/>
            <person name="Katsura K."/>
            <person name="Hayashi T."/>
        </authorList>
    </citation>
    <scope>NUCLEOTIDE SEQUENCE</scope>
    <source>
        <strain evidence="3">KCTC 52305</strain>
    </source>
</reference>
<accession>A0ABQ4R7Y0</accession>
<sequence length="293" mass="31542">MSGDVVPRTRRWKAVLETADIARILHVTGEIELGNTDEMPHLGLRDPRGTDPNMLNLDLEITISGPSELTMHWAGVQFSWPAPGRSPPRVRVMRMGVEVAFLLVTELDFGQSAAGCLGITRAVRSRAGKRPRSHGRPRQPGPATVTRSESSRLAGRHAGRDYSRCPVHMVSVQNSFGALRRAGGCCPLVSGDGQSRAACRSRYEIVEHRPEACACCGGRLHAALPAEVVSTREQIELPEVAPIVARHRRLAVRCPNLRDAGRRTGAGGGTRHSVRTTAARGGDGPQDLSGALV</sequence>
<evidence type="ECO:0000259" key="2">
    <source>
        <dbReference type="Pfam" id="PF13005"/>
    </source>
</evidence>
<evidence type="ECO:0000313" key="4">
    <source>
        <dbReference type="Proteomes" id="UP001055167"/>
    </source>
</evidence>
<feature type="domain" description="Transposase IS66 zinc-finger binding" evidence="2">
    <location>
        <begin position="210"/>
        <end position="255"/>
    </location>
</feature>
<gene>
    <name evidence="3" type="ORF">OPKNFCMD_6611</name>
</gene>
<dbReference type="InterPro" id="IPR024474">
    <property type="entry name" value="Znf_dom_IS66"/>
</dbReference>
<dbReference type="Proteomes" id="UP001055167">
    <property type="component" value="Unassembled WGS sequence"/>
</dbReference>
<proteinExistence type="predicted"/>
<evidence type="ECO:0000313" key="3">
    <source>
        <dbReference type="EMBL" id="GJD53832.1"/>
    </source>
</evidence>
<name>A0ABQ4R7Y0_9HYPH</name>
<comment type="caution">
    <text evidence="3">The sequence shown here is derived from an EMBL/GenBank/DDBJ whole genome shotgun (WGS) entry which is preliminary data.</text>
</comment>
<organism evidence="3 4">
    <name type="scientific">Methylobacterium crusticola</name>
    <dbReference type="NCBI Taxonomy" id="1697972"/>
    <lineage>
        <taxon>Bacteria</taxon>
        <taxon>Pseudomonadati</taxon>
        <taxon>Pseudomonadota</taxon>
        <taxon>Alphaproteobacteria</taxon>
        <taxon>Hyphomicrobiales</taxon>
        <taxon>Methylobacteriaceae</taxon>
        <taxon>Methylobacterium</taxon>
    </lineage>
</organism>
<feature type="region of interest" description="Disordered" evidence="1">
    <location>
        <begin position="261"/>
        <end position="293"/>
    </location>
</feature>
<protein>
    <recommendedName>
        <fullName evidence="2">Transposase IS66 zinc-finger binding domain-containing protein</fullName>
    </recommendedName>
</protein>
<dbReference type="EMBL" id="BPQH01000038">
    <property type="protein sequence ID" value="GJD53832.1"/>
    <property type="molecule type" value="Genomic_DNA"/>
</dbReference>
<feature type="compositionally biased region" description="Basic residues" evidence="1">
    <location>
        <begin position="125"/>
        <end position="137"/>
    </location>
</feature>
<dbReference type="Pfam" id="PF13005">
    <property type="entry name" value="zf-IS66"/>
    <property type="match status" value="1"/>
</dbReference>
<reference evidence="3" key="1">
    <citation type="journal article" date="2021" name="Front. Microbiol.">
        <title>Comprehensive Comparative Genomics and Phenotyping of Methylobacterium Species.</title>
        <authorList>
            <person name="Alessa O."/>
            <person name="Ogura Y."/>
            <person name="Fujitani Y."/>
            <person name="Takami H."/>
            <person name="Hayashi T."/>
            <person name="Sahin N."/>
            <person name="Tani A."/>
        </authorList>
    </citation>
    <scope>NUCLEOTIDE SEQUENCE</scope>
    <source>
        <strain evidence="3">KCTC 52305</strain>
    </source>
</reference>
<keyword evidence="4" id="KW-1185">Reference proteome</keyword>
<evidence type="ECO:0000256" key="1">
    <source>
        <dbReference type="SAM" id="MobiDB-lite"/>
    </source>
</evidence>